<organism evidence="1 2">
    <name type="scientific">Blautia obeum</name>
    <dbReference type="NCBI Taxonomy" id="40520"/>
    <lineage>
        <taxon>Bacteria</taxon>
        <taxon>Bacillati</taxon>
        <taxon>Bacillota</taxon>
        <taxon>Clostridia</taxon>
        <taxon>Lachnospirales</taxon>
        <taxon>Lachnospiraceae</taxon>
        <taxon>Blautia</taxon>
    </lineage>
</organism>
<evidence type="ECO:0000313" key="2">
    <source>
        <dbReference type="Proteomes" id="UP000285839"/>
    </source>
</evidence>
<proteinExistence type="predicted"/>
<dbReference type="AlphaFoldDB" id="A0A412EKQ9"/>
<sequence>MIKSKDGAVEVKGSTTVLMTDLSMIIKSLRETFEEEDIPKETGDKLIRKAVDVGFWTEDKLDKELSNMRAEVLGKLM</sequence>
<evidence type="ECO:0000313" key="1">
    <source>
        <dbReference type="EMBL" id="RGR44410.1"/>
    </source>
</evidence>
<reference evidence="1 2" key="1">
    <citation type="submission" date="2018-08" db="EMBL/GenBank/DDBJ databases">
        <title>A genome reference for cultivated species of the human gut microbiota.</title>
        <authorList>
            <person name="Zou Y."/>
            <person name="Xue W."/>
            <person name="Luo G."/>
        </authorList>
    </citation>
    <scope>NUCLEOTIDE SEQUENCE [LARGE SCALE GENOMIC DNA]</scope>
    <source>
        <strain evidence="1 2">AF25-21</strain>
    </source>
</reference>
<accession>A0A412EKQ9</accession>
<comment type="caution">
    <text evidence="1">The sequence shown here is derived from an EMBL/GenBank/DDBJ whole genome shotgun (WGS) entry which is preliminary data.</text>
</comment>
<protein>
    <submittedName>
        <fullName evidence="1">Uncharacterized protein</fullName>
    </submittedName>
</protein>
<dbReference type="EMBL" id="QRUH01000029">
    <property type="protein sequence ID" value="RGR44410.1"/>
    <property type="molecule type" value="Genomic_DNA"/>
</dbReference>
<gene>
    <name evidence="1" type="ORF">DWY46_18755</name>
</gene>
<dbReference type="RefSeq" id="WP_118031762.1">
    <property type="nucleotide sequence ID" value="NZ_QRUH01000029.1"/>
</dbReference>
<dbReference type="Proteomes" id="UP000285839">
    <property type="component" value="Unassembled WGS sequence"/>
</dbReference>
<name>A0A412EKQ9_9FIRM</name>